<dbReference type="PROSITE" id="PS51186">
    <property type="entry name" value="GNAT"/>
    <property type="match status" value="1"/>
</dbReference>
<protein>
    <recommendedName>
        <fullName evidence="1">N-acetyltransferase domain-containing protein</fullName>
    </recommendedName>
</protein>
<name>A0A382C3D7_9ZZZZ</name>
<dbReference type="InterPro" id="IPR000182">
    <property type="entry name" value="GNAT_dom"/>
</dbReference>
<dbReference type="GO" id="GO:0016747">
    <property type="term" value="F:acyltransferase activity, transferring groups other than amino-acyl groups"/>
    <property type="evidence" value="ECO:0007669"/>
    <property type="project" value="InterPro"/>
</dbReference>
<dbReference type="InterPro" id="IPR016181">
    <property type="entry name" value="Acyl_CoA_acyltransferase"/>
</dbReference>
<dbReference type="Pfam" id="PF00583">
    <property type="entry name" value="Acetyltransf_1"/>
    <property type="match status" value="1"/>
</dbReference>
<gene>
    <name evidence="2" type="ORF">METZ01_LOCUS173095</name>
</gene>
<feature type="non-terminal residue" evidence="2">
    <location>
        <position position="1"/>
    </location>
</feature>
<dbReference type="CDD" id="cd04301">
    <property type="entry name" value="NAT_SF"/>
    <property type="match status" value="1"/>
</dbReference>
<proteinExistence type="predicted"/>
<reference evidence="2" key="1">
    <citation type="submission" date="2018-05" db="EMBL/GenBank/DDBJ databases">
        <authorList>
            <person name="Lanie J.A."/>
            <person name="Ng W.-L."/>
            <person name="Kazmierczak K.M."/>
            <person name="Andrzejewski T.M."/>
            <person name="Davidsen T.M."/>
            <person name="Wayne K.J."/>
            <person name="Tettelin H."/>
            <person name="Glass J.I."/>
            <person name="Rusch D."/>
            <person name="Podicherti R."/>
            <person name="Tsui H.-C.T."/>
            <person name="Winkler M.E."/>
        </authorList>
    </citation>
    <scope>NUCLEOTIDE SEQUENCE</scope>
</reference>
<evidence type="ECO:0000259" key="1">
    <source>
        <dbReference type="PROSITE" id="PS51186"/>
    </source>
</evidence>
<dbReference type="AlphaFoldDB" id="A0A382C3D7"/>
<organism evidence="2">
    <name type="scientific">marine metagenome</name>
    <dbReference type="NCBI Taxonomy" id="408172"/>
    <lineage>
        <taxon>unclassified sequences</taxon>
        <taxon>metagenomes</taxon>
        <taxon>ecological metagenomes</taxon>
    </lineage>
</organism>
<dbReference type="EMBL" id="UINC01032493">
    <property type="protein sequence ID" value="SVB20241.1"/>
    <property type="molecule type" value="Genomic_DNA"/>
</dbReference>
<dbReference type="Gene3D" id="3.40.630.30">
    <property type="match status" value="1"/>
</dbReference>
<evidence type="ECO:0000313" key="2">
    <source>
        <dbReference type="EMBL" id="SVB20241.1"/>
    </source>
</evidence>
<accession>A0A382C3D7</accession>
<sequence length="327" mass="39299">VKNFKIKKLSEIKHENLIEFYSKVFRERDKRLINNFQWCYRNGYNNLEPIVIEIENQIIGHAGLIPVEFKINGKRNLAIWFTDFVILPEFRGKGYGEILTKEWMKLCPFQITFCNNASLRIFKKLGWKENLDFERIVIPINHFKFIPIIKRFNLNNISKNFKNLFTKKINKQSNFREFSLLEKKISHLVSLDNKKNMNKSAYVVRDENWFEWRLMKCPYRENIHLFEYENDILVAHSIKKDNLKRLNVVYCTSNSNSEIFKLLKLWSFDNDVDYIWYIQNKKILDKKLDIFSSKKKVNFAFFLNNNSLNQTLQNGIDLQAIDSDNDY</sequence>
<dbReference type="SUPFAM" id="SSF55729">
    <property type="entry name" value="Acyl-CoA N-acyltransferases (Nat)"/>
    <property type="match status" value="1"/>
</dbReference>
<feature type="domain" description="N-acetyltransferase" evidence="1">
    <location>
        <begin position="4"/>
        <end position="153"/>
    </location>
</feature>